<dbReference type="EMBL" id="OU503043">
    <property type="protein sequence ID" value="CAI9766923.1"/>
    <property type="molecule type" value="Genomic_DNA"/>
</dbReference>
<dbReference type="PANTHER" id="PTHR10309:SF0">
    <property type="entry name" value="MANNOSE-6-PHOSPHATE ISOMERASE"/>
    <property type="match status" value="1"/>
</dbReference>
<dbReference type="SUPFAM" id="SSF51182">
    <property type="entry name" value="RmlC-like cupins"/>
    <property type="match status" value="1"/>
</dbReference>
<proteinExistence type="predicted"/>
<gene>
    <name evidence="2" type="ORF">FPE_LOCUS14353</name>
</gene>
<dbReference type="GO" id="GO:0008270">
    <property type="term" value="F:zinc ion binding"/>
    <property type="evidence" value="ECO:0007669"/>
    <property type="project" value="InterPro"/>
</dbReference>
<dbReference type="InterPro" id="IPR011051">
    <property type="entry name" value="RmlC_Cupin_sf"/>
</dbReference>
<reference evidence="2" key="1">
    <citation type="submission" date="2023-05" db="EMBL/GenBank/DDBJ databases">
        <authorList>
            <person name="Huff M."/>
        </authorList>
    </citation>
    <scope>NUCLEOTIDE SEQUENCE</scope>
</reference>
<dbReference type="GO" id="GO:0004476">
    <property type="term" value="F:mannose-6-phosphate isomerase activity"/>
    <property type="evidence" value="ECO:0007669"/>
    <property type="project" value="InterPro"/>
</dbReference>
<dbReference type="PRINTS" id="PR00714">
    <property type="entry name" value="MAN6PISMRASE"/>
</dbReference>
<dbReference type="GO" id="GO:0009298">
    <property type="term" value="P:GDP-mannose biosynthetic process"/>
    <property type="evidence" value="ECO:0007669"/>
    <property type="project" value="InterPro"/>
</dbReference>
<dbReference type="PANTHER" id="PTHR10309">
    <property type="entry name" value="MANNOSE-6-PHOSPHATE ISOMERASE"/>
    <property type="match status" value="1"/>
</dbReference>
<dbReference type="Gene3D" id="2.60.120.10">
    <property type="entry name" value="Jelly Rolls"/>
    <property type="match status" value="1"/>
</dbReference>
<sequence>MEAENSGIVKLKCCVKNYDWGKIGRESSVARLYAKNSGEETEDSKPYAEFWMGTHESGPSYAVVAQVVVGQGENGVPLGSHGRGNSCNLVNLKDWIEQNPCVIGDKVLQKWGPSLPFLFKVCSPLNPARIMD</sequence>
<evidence type="ECO:0000313" key="3">
    <source>
        <dbReference type="Proteomes" id="UP000834106"/>
    </source>
</evidence>
<name>A0AAD1ZDK8_9LAMI</name>
<dbReference type="Proteomes" id="UP000834106">
    <property type="component" value="Chromosome 8"/>
</dbReference>
<feature type="domain" description="Phosphomannose isomerase type I catalytic" evidence="1">
    <location>
        <begin position="8"/>
        <end position="64"/>
    </location>
</feature>
<dbReference type="Pfam" id="PF20511">
    <property type="entry name" value="PMI_typeI_cat"/>
    <property type="match status" value="1"/>
</dbReference>
<evidence type="ECO:0000313" key="2">
    <source>
        <dbReference type="EMBL" id="CAI9766923.1"/>
    </source>
</evidence>
<protein>
    <recommendedName>
        <fullName evidence="1">Phosphomannose isomerase type I catalytic domain-containing protein</fullName>
    </recommendedName>
</protein>
<dbReference type="InterPro" id="IPR014710">
    <property type="entry name" value="RmlC-like_jellyroll"/>
</dbReference>
<organism evidence="2 3">
    <name type="scientific">Fraxinus pennsylvanica</name>
    <dbReference type="NCBI Taxonomy" id="56036"/>
    <lineage>
        <taxon>Eukaryota</taxon>
        <taxon>Viridiplantae</taxon>
        <taxon>Streptophyta</taxon>
        <taxon>Embryophyta</taxon>
        <taxon>Tracheophyta</taxon>
        <taxon>Spermatophyta</taxon>
        <taxon>Magnoliopsida</taxon>
        <taxon>eudicotyledons</taxon>
        <taxon>Gunneridae</taxon>
        <taxon>Pentapetalae</taxon>
        <taxon>asterids</taxon>
        <taxon>lamiids</taxon>
        <taxon>Lamiales</taxon>
        <taxon>Oleaceae</taxon>
        <taxon>Oleeae</taxon>
        <taxon>Fraxinus</taxon>
    </lineage>
</organism>
<dbReference type="AlphaFoldDB" id="A0AAD1ZDK8"/>
<accession>A0AAD1ZDK8</accession>
<dbReference type="InterPro" id="IPR046457">
    <property type="entry name" value="PMI_typeI_cat"/>
</dbReference>
<dbReference type="InterPro" id="IPR016305">
    <property type="entry name" value="Mannose-6-P_Isomerase"/>
</dbReference>
<dbReference type="GO" id="GO:0005829">
    <property type="term" value="C:cytosol"/>
    <property type="evidence" value="ECO:0007669"/>
    <property type="project" value="TreeGrafter"/>
</dbReference>
<evidence type="ECO:0000259" key="1">
    <source>
        <dbReference type="Pfam" id="PF20511"/>
    </source>
</evidence>
<keyword evidence="3" id="KW-1185">Reference proteome</keyword>